<dbReference type="EMBL" id="JX536274">
    <property type="protein sequence ID" value="AFX83930.1"/>
    <property type="molecule type" value="Genomic_DNA"/>
</dbReference>
<name>K7XZA6_9CAUD</name>
<organism evidence="1">
    <name type="scientific">uncultured Mediterranean phage MEDS5 group</name>
    <dbReference type="NCBI Taxonomy" id="1262075"/>
    <lineage>
        <taxon>Viruses</taxon>
        <taxon>Duplodnaviria</taxon>
        <taxon>Heunggongvirae</taxon>
        <taxon>Uroviricota</taxon>
        <taxon>Caudoviricetes</taxon>
        <taxon>environmental samples</taxon>
    </lineage>
</organism>
<sequence length="81" mass="9406">MLPKSEPYDPFKWMIVKQSLEEELTLERSIREIEDCGDIDTMTQLCTAMVRQQWHQSKLLNQAVNHIAEMDALIADGVQML</sequence>
<accession>K7XZA6</accession>
<protein>
    <submittedName>
        <fullName evidence="1">Uncharacterized protein</fullName>
    </submittedName>
</protein>
<reference evidence="1" key="1">
    <citation type="journal article" date="2013" name="Appl. Environ. Microbiol.">
        <title>Reconstruction of novel cyanobacterial siphovirus genomes from mediterranean metagenomic fosmids.</title>
        <authorList>
            <person name="Mizuno C.M."/>
            <person name="Rodriguez-Valera F."/>
            <person name="Garcia-Heredia I."/>
            <person name="Martin-Cuadrado A.B."/>
            <person name="Ghai R."/>
        </authorList>
    </citation>
    <scope>NUCLEOTIDE SEQUENCE</scope>
</reference>
<evidence type="ECO:0000313" key="1">
    <source>
        <dbReference type="EMBL" id="AFX83930.1"/>
    </source>
</evidence>
<gene>
    <name evidence="1" type="ORF">MedDCM-OCT-S15-C5-cds33</name>
</gene>
<proteinExistence type="predicted"/>